<organism evidence="2 3">
    <name type="scientific">Siminovitchia acidinfaciens</name>
    <dbReference type="NCBI Taxonomy" id="2321395"/>
    <lineage>
        <taxon>Bacteria</taxon>
        <taxon>Bacillati</taxon>
        <taxon>Bacillota</taxon>
        <taxon>Bacilli</taxon>
        <taxon>Bacillales</taxon>
        <taxon>Bacillaceae</taxon>
        <taxon>Siminovitchia</taxon>
    </lineage>
</organism>
<keyword evidence="1" id="KW-0472">Membrane</keyword>
<gene>
    <name evidence="2" type="ORF">D4T97_003790</name>
</gene>
<protein>
    <submittedName>
        <fullName evidence="2">Lmo0937 family membrane protein</fullName>
    </submittedName>
</protein>
<dbReference type="RefSeq" id="WP_126047764.1">
    <property type="nucleotide sequence ID" value="NZ_QYTV02000001.1"/>
</dbReference>
<comment type="caution">
    <text evidence="2">The sequence shown here is derived from an EMBL/GenBank/DDBJ whole genome shotgun (WGS) entry which is preliminary data.</text>
</comment>
<dbReference type="InterPro" id="IPR043727">
    <property type="entry name" value="Lmo0937-like"/>
</dbReference>
<dbReference type="OrthoDB" id="2972659at2"/>
<proteinExistence type="predicted"/>
<dbReference type="EMBL" id="QYTV02000001">
    <property type="protein sequence ID" value="RST77604.1"/>
    <property type="molecule type" value="Genomic_DNA"/>
</dbReference>
<dbReference type="AlphaFoldDB" id="A0A429Y8H0"/>
<sequence>MIWMIMGVLLVLWLIGAITNLAGGIIHILLLTAVILFLVQFILNRRSI</sequence>
<evidence type="ECO:0000313" key="2">
    <source>
        <dbReference type="EMBL" id="RST77604.1"/>
    </source>
</evidence>
<evidence type="ECO:0000256" key="1">
    <source>
        <dbReference type="SAM" id="Phobius"/>
    </source>
</evidence>
<feature type="transmembrane region" description="Helical" evidence="1">
    <location>
        <begin position="12"/>
        <end position="43"/>
    </location>
</feature>
<dbReference type="NCBIfam" id="NF033488">
    <property type="entry name" value="lmo0937_fam_TM"/>
    <property type="match status" value="1"/>
</dbReference>
<accession>A0A429Y8H0</accession>
<name>A0A429Y8H0_9BACI</name>
<dbReference type="Proteomes" id="UP000287156">
    <property type="component" value="Unassembled WGS sequence"/>
</dbReference>
<keyword evidence="3" id="KW-1185">Reference proteome</keyword>
<evidence type="ECO:0000313" key="3">
    <source>
        <dbReference type="Proteomes" id="UP000287156"/>
    </source>
</evidence>
<keyword evidence="1" id="KW-1133">Transmembrane helix</keyword>
<dbReference type="Pfam" id="PF18919">
    <property type="entry name" value="DUF5670"/>
    <property type="match status" value="1"/>
</dbReference>
<reference evidence="2" key="1">
    <citation type="submission" date="2018-12" db="EMBL/GenBank/DDBJ databases">
        <authorList>
            <person name="Sun L."/>
            <person name="Chen Z."/>
        </authorList>
    </citation>
    <scope>NUCLEOTIDE SEQUENCE [LARGE SCALE GENOMIC DNA]</scope>
    <source>
        <strain evidence="2">3-2-2</strain>
    </source>
</reference>
<keyword evidence="1" id="KW-0812">Transmembrane</keyword>